<dbReference type="Gene3D" id="3.90.1140.10">
    <property type="entry name" value="Cyclic phosphodiesterase"/>
    <property type="match status" value="1"/>
</dbReference>
<evidence type="ECO:0000313" key="1">
    <source>
        <dbReference type="EMBL" id="GIF02402.1"/>
    </source>
</evidence>
<accession>A0A919KDF5</accession>
<organism evidence="1 2">
    <name type="scientific">Paractinoplanes rishiriensis</name>
    <dbReference type="NCBI Taxonomy" id="1050105"/>
    <lineage>
        <taxon>Bacteria</taxon>
        <taxon>Bacillati</taxon>
        <taxon>Actinomycetota</taxon>
        <taxon>Actinomycetes</taxon>
        <taxon>Micromonosporales</taxon>
        <taxon>Micromonosporaceae</taxon>
        <taxon>Paractinoplanes</taxon>
    </lineage>
</organism>
<reference evidence="1" key="1">
    <citation type="submission" date="2021-01" db="EMBL/GenBank/DDBJ databases">
        <title>Whole genome shotgun sequence of Actinoplanes rishiriensis NBRC 108556.</title>
        <authorList>
            <person name="Komaki H."/>
            <person name="Tamura T."/>
        </authorList>
    </citation>
    <scope>NUCLEOTIDE SEQUENCE</scope>
    <source>
        <strain evidence="1">NBRC 108556</strain>
    </source>
</reference>
<proteinExistence type="predicted"/>
<dbReference type="InterPro" id="IPR009097">
    <property type="entry name" value="Cyclic_Pdiesterase"/>
</dbReference>
<gene>
    <name evidence="1" type="ORF">Ari01nite_98660</name>
</gene>
<keyword evidence="2" id="KW-1185">Reference proteome</keyword>
<name>A0A919KDF5_9ACTN</name>
<comment type="caution">
    <text evidence="1">The sequence shown here is derived from an EMBL/GenBank/DDBJ whole genome shotgun (WGS) entry which is preliminary data.</text>
</comment>
<sequence length="140" mass="15408">MPAHITIAYPFDWPGPVHALVDRLSPALAACPPFKFDLSAPTVWEDEYLFLLVGHGREAVQRLHESIYALALPDVRQPTTFVPHMTIGRSADKTTLLTGVKEASALALPITGTARRLTLYSRDGDERRVRDVDISFGAIA</sequence>
<dbReference type="Pfam" id="PF13563">
    <property type="entry name" value="2_5_RNA_ligase2"/>
    <property type="match status" value="1"/>
</dbReference>
<protein>
    <recommendedName>
        <fullName evidence="3">2'-5' RNA ligase</fullName>
    </recommendedName>
</protein>
<evidence type="ECO:0008006" key="3">
    <source>
        <dbReference type="Google" id="ProtNLM"/>
    </source>
</evidence>
<dbReference type="Proteomes" id="UP000636960">
    <property type="component" value="Unassembled WGS sequence"/>
</dbReference>
<dbReference type="AlphaFoldDB" id="A0A919KDF5"/>
<dbReference type="SUPFAM" id="SSF55144">
    <property type="entry name" value="LigT-like"/>
    <property type="match status" value="1"/>
</dbReference>
<evidence type="ECO:0000313" key="2">
    <source>
        <dbReference type="Proteomes" id="UP000636960"/>
    </source>
</evidence>
<dbReference type="EMBL" id="BOMV01000135">
    <property type="protein sequence ID" value="GIF02402.1"/>
    <property type="molecule type" value="Genomic_DNA"/>
</dbReference>